<comment type="caution">
    <text evidence="3">The sequence shown here is derived from an EMBL/GenBank/DDBJ whole genome shotgun (WGS) entry which is preliminary data.</text>
</comment>
<keyword evidence="4" id="KW-1185">Reference proteome</keyword>
<organism evidence="3 4">
    <name type="scientific">Albula glossodonta</name>
    <name type="common">roundjaw bonefish</name>
    <dbReference type="NCBI Taxonomy" id="121402"/>
    <lineage>
        <taxon>Eukaryota</taxon>
        <taxon>Metazoa</taxon>
        <taxon>Chordata</taxon>
        <taxon>Craniata</taxon>
        <taxon>Vertebrata</taxon>
        <taxon>Euteleostomi</taxon>
        <taxon>Actinopterygii</taxon>
        <taxon>Neopterygii</taxon>
        <taxon>Teleostei</taxon>
        <taxon>Albuliformes</taxon>
        <taxon>Albulidae</taxon>
        <taxon>Albula</taxon>
    </lineage>
</organism>
<evidence type="ECO:0008006" key="5">
    <source>
        <dbReference type="Google" id="ProtNLM"/>
    </source>
</evidence>
<proteinExistence type="inferred from homology"/>
<dbReference type="Proteomes" id="UP000824540">
    <property type="component" value="Unassembled WGS sequence"/>
</dbReference>
<protein>
    <recommendedName>
        <fullName evidence="5">Regulator of G protein signaling 9 binding protein</fullName>
    </recommendedName>
</protein>
<gene>
    <name evidence="3" type="ORF">JZ751_018314</name>
</gene>
<evidence type="ECO:0000256" key="1">
    <source>
        <dbReference type="ARBA" id="ARBA00007457"/>
    </source>
</evidence>
<dbReference type="PANTHER" id="PTHR21029">
    <property type="entry name" value="R-SEVEN BINDING PROTEIN (R7BP) HOMOLOG"/>
    <property type="match status" value="1"/>
</dbReference>
<dbReference type="AlphaFoldDB" id="A0A8T2NQY8"/>
<reference evidence="3" key="1">
    <citation type="thesis" date="2021" institute="BYU ScholarsArchive" country="Provo, UT, USA">
        <title>Applications of and Algorithms for Genome Assembly and Genomic Analyses with an Emphasis on Marine Teleosts.</title>
        <authorList>
            <person name="Pickett B.D."/>
        </authorList>
    </citation>
    <scope>NUCLEOTIDE SEQUENCE</scope>
    <source>
        <strain evidence="3">HI-2016</strain>
    </source>
</reference>
<name>A0A8T2NQY8_9TELE</name>
<sequence>MGKEECKTMLDALNKVTACYRHLVITLGSTSDSQNLREELKKTRKKAQELATANRTKLTALLKDKTISKDDRTEYERLWVLFSSSMELLDVDMKRSLEIGQDFPLKVPTRHLIQTGMTGSTTTVAARAMSVQNMKYEADSNIDTSDLKELETEITQVGQMMEEMEMKVQVAPWAVEAKQEAGAELKSTVSVGNSSVGVISICEEEPKEVDVHLPIDGLGPTHNDLKGLRRQTLEPAGQHQQLVSLHFLLTALVQEVHLDAAEEALAFIRSSQHLDPHTLGEMQEFGGQHSLCALQVAEDPYHMPGIPLREQKHRLGHAGQALTVLSQ</sequence>
<dbReference type="OrthoDB" id="6358515at2759"/>
<evidence type="ECO:0000313" key="4">
    <source>
        <dbReference type="Proteomes" id="UP000824540"/>
    </source>
</evidence>
<keyword evidence="2" id="KW-0734">Signal transduction inhibitor</keyword>
<dbReference type="EMBL" id="JAFBMS010000031">
    <property type="protein sequence ID" value="KAG9341996.1"/>
    <property type="molecule type" value="Genomic_DNA"/>
</dbReference>
<dbReference type="GO" id="GO:0009968">
    <property type="term" value="P:negative regulation of signal transduction"/>
    <property type="evidence" value="ECO:0007669"/>
    <property type="project" value="UniProtKB-KW"/>
</dbReference>
<dbReference type="InterPro" id="IPR026512">
    <property type="entry name" value="RGS7BP/RGS9BP"/>
</dbReference>
<evidence type="ECO:0000313" key="3">
    <source>
        <dbReference type="EMBL" id="KAG9341996.1"/>
    </source>
</evidence>
<accession>A0A8T2NQY8</accession>
<evidence type="ECO:0000256" key="2">
    <source>
        <dbReference type="ARBA" id="ARBA00022700"/>
    </source>
</evidence>
<comment type="similarity">
    <text evidence="1">Belongs to the RGS7BP/RGS9BP family.</text>
</comment>